<evidence type="ECO:0000313" key="4">
    <source>
        <dbReference type="EMBL" id="MBB6169338.1"/>
    </source>
</evidence>
<reference evidence="4 5" key="1">
    <citation type="submission" date="2020-08" db="EMBL/GenBank/DDBJ databases">
        <title>Genomic Encyclopedia of Type Strains, Phase IV (KMG-IV): sequencing the most valuable type-strain genomes for metagenomic binning, comparative biology and taxonomic classification.</title>
        <authorList>
            <person name="Goeker M."/>
        </authorList>
    </citation>
    <scope>NUCLEOTIDE SEQUENCE [LARGE SCALE GENOMIC DNA]</scope>
    <source>
        <strain evidence="4 5">DSM 101465</strain>
    </source>
</reference>
<name>A0A841K914_9HYPH</name>
<feature type="compositionally biased region" description="Pro residues" evidence="1">
    <location>
        <begin position="195"/>
        <end position="208"/>
    </location>
</feature>
<feature type="domain" description="PRC-barrel" evidence="3">
    <location>
        <begin position="87"/>
        <end position="143"/>
    </location>
</feature>
<dbReference type="Pfam" id="PF05239">
    <property type="entry name" value="PRC"/>
    <property type="match status" value="1"/>
</dbReference>
<comment type="caution">
    <text evidence="4">The sequence shown here is derived from an EMBL/GenBank/DDBJ whole genome shotgun (WGS) entry which is preliminary data.</text>
</comment>
<dbReference type="PANTHER" id="PTHR36505">
    <property type="entry name" value="BLR1072 PROTEIN"/>
    <property type="match status" value="1"/>
</dbReference>
<proteinExistence type="predicted"/>
<keyword evidence="5" id="KW-1185">Reference proteome</keyword>
<dbReference type="AlphaFoldDB" id="A0A841K914"/>
<feature type="region of interest" description="Disordered" evidence="1">
    <location>
        <begin position="25"/>
        <end position="68"/>
    </location>
</feature>
<feature type="compositionally biased region" description="Low complexity" evidence="1">
    <location>
        <begin position="38"/>
        <end position="48"/>
    </location>
</feature>
<dbReference type="Proteomes" id="UP000588017">
    <property type="component" value="Unassembled WGS sequence"/>
</dbReference>
<dbReference type="InterPro" id="IPR027275">
    <property type="entry name" value="PRC-brl_dom"/>
</dbReference>
<dbReference type="RefSeq" id="WP_183335656.1">
    <property type="nucleotide sequence ID" value="NZ_BMHX01000007.1"/>
</dbReference>
<evidence type="ECO:0000313" key="5">
    <source>
        <dbReference type="Proteomes" id="UP000588017"/>
    </source>
</evidence>
<dbReference type="InterPro" id="IPR011033">
    <property type="entry name" value="PRC_barrel-like_sf"/>
</dbReference>
<accession>A0A841K914</accession>
<dbReference type="PANTHER" id="PTHR36505:SF1">
    <property type="entry name" value="BLR1072 PROTEIN"/>
    <property type="match status" value="1"/>
</dbReference>
<sequence length="208" mass="20988">MRTKFGVTVATAALLLAVPAMAQTTAPSTPEQTPPAVQPQAPGAAPAVPSTPGATEMKAPDSSAAAPAMGAPAGFVTAQGESQWMVSNLMGKTVVGMDDKTIGEISDVVLGQEGQADAAVIGVGGFLGIGQKDVAIPFSELQVSKNAEGEIEKITLSATREQLEQAPAFKTLADIRSEQDKMSTGSTRPADQTAPPAPATPPAAAPNQ</sequence>
<gene>
    <name evidence="4" type="ORF">HNQ73_002980</name>
</gene>
<feature type="region of interest" description="Disordered" evidence="1">
    <location>
        <begin position="165"/>
        <end position="208"/>
    </location>
</feature>
<dbReference type="EMBL" id="JACHEH010000007">
    <property type="protein sequence ID" value="MBB6169338.1"/>
    <property type="molecule type" value="Genomic_DNA"/>
</dbReference>
<evidence type="ECO:0000256" key="2">
    <source>
        <dbReference type="SAM" id="SignalP"/>
    </source>
</evidence>
<feature type="signal peptide" evidence="2">
    <location>
        <begin position="1"/>
        <end position="22"/>
    </location>
</feature>
<evidence type="ECO:0000259" key="3">
    <source>
        <dbReference type="Pfam" id="PF05239"/>
    </source>
</evidence>
<organism evidence="4 5">
    <name type="scientific">Chelatococcus composti</name>
    <dbReference type="NCBI Taxonomy" id="1743235"/>
    <lineage>
        <taxon>Bacteria</taxon>
        <taxon>Pseudomonadati</taxon>
        <taxon>Pseudomonadota</taxon>
        <taxon>Alphaproteobacteria</taxon>
        <taxon>Hyphomicrobiales</taxon>
        <taxon>Chelatococcaceae</taxon>
        <taxon>Chelatococcus</taxon>
    </lineage>
</organism>
<protein>
    <submittedName>
        <fullName evidence="4">Sporulation protein YlmC with PRC-barrel domain</fullName>
    </submittedName>
</protein>
<evidence type="ECO:0000256" key="1">
    <source>
        <dbReference type="SAM" id="MobiDB-lite"/>
    </source>
</evidence>
<feature type="chain" id="PRO_5032427891" evidence="2">
    <location>
        <begin position="23"/>
        <end position="208"/>
    </location>
</feature>
<dbReference type="Gene3D" id="2.30.30.240">
    <property type="entry name" value="PRC-barrel domain"/>
    <property type="match status" value="1"/>
</dbReference>
<keyword evidence="2" id="KW-0732">Signal</keyword>
<dbReference type="SUPFAM" id="SSF50346">
    <property type="entry name" value="PRC-barrel domain"/>
    <property type="match status" value="1"/>
</dbReference>